<protein>
    <submittedName>
        <fullName evidence="10">TonB-linked outer membrane protein, SusC/RagA family</fullName>
    </submittedName>
</protein>
<dbReference type="Pfam" id="PF07660">
    <property type="entry name" value="STN"/>
    <property type="match status" value="1"/>
</dbReference>
<accession>A0A1M5J2G4</accession>
<dbReference type="GO" id="GO:0009279">
    <property type="term" value="C:cell outer membrane"/>
    <property type="evidence" value="ECO:0007669"/>
    <property type="project" value="UniProtKB-SubCell"/>
</dbReference>
<evidence type="ECO:0000256" key="2">
    <source>
        <dbReference type="ARBA" id="ARBA00022448"/>
    </source>
</evidence>
<dbReference type="NCBIfam" id="TIGR04057">
    <property type="entry name" value="SusC_RagA_signa"/>
    <property type="match status" value="1"/>
</dbReference>
<evidence type="ECO:0000256" key="7">
    <source>
        <dbReference type="PROSITE-ProRule" id="PRU01360"/>
    </source>
</evidence>
<evidence type="ECO:0000313" key="10">
    <source>
        <dbReference type="EMBL" id="SHG34754.1"/>
    </source>
</evidence>
<evidence type="ECO:0000256" key="3">
    <source>
        <dbReference type="ARBA" id="ARBA00022452"/>
    </source>
</evidence>
<dbReference type="EMBL" id="FQUQ01000005">
    <property type="protein sequence ID" value="SHG34754.1"/>
    <property type="molecule type" value="Genomic_DNA"/>
</dbReference>
<evidence type="ECO:0000259" key="9">
    <source>
        <dbReference type="Pfam" id="PF07715"/>
    </source>
</evidence>
<dbReference type="InterPro" id="IPR039426">
    <property type="entry name" value="TonB-dep_rcpt-like"/>
</dbReference>
<dbReference type="Proteomes" id="UP000184287">
    <property type="component" value="Unassembled WGS sequence"/>
</dbReference>
<dbReference type="SUPFAM" id="SSF56935">
    <property type="entry name" value="Porins"/>
    <property type="match status" value="1"/>
</dbReference>
<dbReference type="Pfam" id="PF13715">
    <property type="entry name" value="CarbopepD_reg_2"/>
    <property type="match status" value="1"/>
</dbReference>
<dbReference type="InterPro" id="IPR012910">
    <property type="entry name" value="Plug_dom"/>
</dbReference>
<dbReference type="Gene3D" id="2.60.40.1120">
    <property type="entry name" value="Carboxypeptidase-like, regulatory domain"/>
    <property type="match status" value="1"/>
</dbReference>
<dbReference type="NCBIfam" id="TIGR04056">
    <property type="entry name" value="OMP_RagA_SusC"/>
    <property type="match status" value="1"/>
</dbReference>
<dbReference type="InterPro" id="IPR037066">
    <property type="entry name" value="Plug_dom_sf"/>
</dbReference>
<evidence type="ECO:0000256" key="5">
    <source>
        <dbReference type="ARBA" id="ARBA00023136"/>
    </source>
</evidence>
<keyword evidence="5 7" id="KW-0472">Membrane</keyword>
<proteinExistence type="inferred from homology"/>
<sequence>MKFNAFNLGMPNLRLPDKFLLIVKLIIIIFFAGLMQVSATTFAQRLTYVKKNTTLEQVFLEIEKQTGFQVLYSNQKINDAKKLDVSFSNSNLEEVMEFCLKNQPLTYKIEQKTILIKDKKSSSADQPLIVFAVTLKGRITDDKNLPLAGVNVSIKGKKIGTSSDAEGRYSLLVDGSETLVFSMIGFKTQELSVKGLTELNVRLAENVGELEQLVVTGYGKKKITELTGALSTVKGEELINVTSSSILQNIQGKIAGMMVSNPGGDPAGKANLSVRGVGSLGGTTSTQPLVVIDGLIQDAGNLENVSPNDVESVTLLKDAASTSLYGSRAANGVLVITTKGTSMSGLTKPQINLESNFSWENPVFGKYRLMNSAERYDLMNQAYSNDWRNQNPGKTEEELQTYLKTVMPNQQDALSHDTDWLREGYRTGQTQRYNLSLAGATDKFMYYVGGTYHKELPVAITDKYEKYSLRVNTTYKPSSRLTVTTGFNGTFSPTLSSGLSNYRTGILSVLPWDYPRNEDGSYRLGGSNDPNWYSKGVFNPLFATQEGLNNAFGKVYIAGLDAKVSYSFNSWLDFSSSNRITVLSQKNGLYVDPLDLSSNSPGGSYSRNVTQNVNYITSNILSFRKQFGLHEFKGLAGFEFNDIRNEVTGGRTINISSGVPSLASGTFQGITENISEMAFLSYLSEVNYGYDNRYFLSGSFRRDGSSKFGANNKYGNFYSIGASWTLSNEAFLKDNKTLSNLRLRLSHGTTGNADPVGPYSIYGVYDYVPGGNQYDGKAGIIPGPTDDNPDLHWEIQRMTNIGLNIGLWKRLNLTIDLYNKTNTNILRTVQAPITSGVQGVVKNIGKISNKGVEMELNSLNLDGRVKWSTGLNVAFNRNKLLYLTDVPFILPSTGGFITAPGYAIGSIYGIVYKGADPDTGKPSYEKIDADGNKSNTLNIKEATLQVLGSQQPDFTGGLSNSVSYKGLTLSVLVNFVSGLKIDNQLRNSLFNVALEADGASRTRNNVVLPDGQTRWQKKGDQAYAPAATLIGYADARGYLTTRFIENASYMRIRNIRLDYSLPSKWTDKAKIQRARFYLSADNVFTITKFSGLDPDVGGATSESTAKYPINRKITLGMNLTF</sequence>
<keyword evidence="3 7" id="KW-1134">Transmembrane beta strand</keyword>
<name>A0A1M5J2G4_9SPHI</name>
<dbReference type="Gene3D" id="2.170.130.10">
    <property type="entry name" value="TonB-dependent receptor, plug domain"/>
    <property type="match status" value="1"/>
</dbReference>
<evidence type="ECO:0000259" key="8">
    <source>
        <dbReference type="Pfam" id="PF07660"/>
    </source>
</evidence>
<dbReference type="InterPro" id="IPR011662">
    <property type="entry name" value="Secretin/TonB_short_N"/>
</dbReference>
<keyword evidence="2 7" id="KW-0813">Transport</keyword>
<evidence type="ECO:0000256" key="4">
    <source>
        <dbReference type="ARBA" id="ARBA00022692"/>
    </source>
</evidence>
<gene>
    <name evidence="10" type="ORF">SAMN04488522_105169</name>
</gene>
<keyword evidence="4 7" id="KW-0812">Transmembrane</keyword>
<dbReference type="SUPFAM" id="SSF49464">
    <property type="entry name" value="Carboxypeptidase regulatory domain-like"/>
    <property type="match status" value="1"/>
</dbReference>
<dbReference type="Gene3D" id="3.55.50.30">
    <property type="match status" value="1"/>
</dbReference>
<feature type="domain" description="Secretin/TonB short N-terminal" evidence="8">
    <location>
        <begin position="68"/>
        <end position="118"/>
    </location>
</feature>
<dbReference type="InterPro" id="IPR023996">
    <property type="entry name" value="TonB-dep_OMP_SusC/RagA"/>
</dbReference>
<dbReference type="InterPro" id="IPR036942">
    <property type="entry name" value="Beta-barrel_TonB_sf"/>
</dbReference>
<comment type="subcellular location">
    <subcellularLocation>
        <location evidence="1 7">Cell outer membrane</location>
        <topology evidence="1 7">Multi-pass membrane protein</topology>
    </subcellularLocation>
</comment>
<reference evidence="11" key="1">
    <citation type="submission" date="2016-11" db="EMBL/GenBank/DDBJ databases">
        <authorList>
            <person name="Varghese N."/>
            <person name="Submissions S."/>
        </authorList>
    </citation>
    <scope>NUCLEOTIDE SEQUENCE [LARGE SCALE GENOMIC DNA]</scope>
    <source>
        <strain evidence="11">DSM 16990</strain>
    </source>
</reference>
<evidence type="ECO:0000256" key="6">
    <source>
        <dbReference type="ARBA" id="ARBA00023237"/>
    </source>
</evidence>
<keyword evidence="11" id="KW-1185">Reference proteome</keyword>
<dbReference type="Pfam" id="PF07715">
    <property type="entry name" value="Plug"/>
    <property type="match status" value="1"/>
</dbReference>
<comment type="similarity">
    <text evidence="7">Belongs to the TonB-dependent receptor family.</text>
</comment>
<keyword evidence="6 7" id="KW-0998">Cell outer membrane</keyword>
<feature type="domain" description="TonB-dependent receptor plug" evidence="9">
    <location>
        <begin position="224"/>
        <end position="333"/>
    </location>
</feature>
<dbReference type="PROSITE" id="PS52016">
    <property type="entry name" value="TONB_DEPENDENT_REC_3"/>
    <property type="match status" value="1"/>
</dbReference>
<dbReference type="AlphaFoldDB" id="A0A1M5J2G4"/>
<evidence type="ECO:0000313" key="11">
    <source>
        <dbReference type="Proteomes" id="UP000184287"/>
    </source>
</evidence>
<organism evidence="10 11">
    <name type="scientific">Pedobacter caeni</name>
    <dbReference type="NCBI Taxonomy" id="288992"/>
    <lineage>
        <taxon>Bacteria</taxon>
        <taxon>Pseudomonadati</taxon>
        <taxon>Bacteroidota</taxon>
        <taxon>Sphingobacteriia</taxon>
        <taxon>Sphingobacteriales</taxon>
        <taxon>Sphingobacteriaceae</taxon>
        <taxon>Pedobacter</taxon>
    </lineage>
</organism>
<dbReference type="InterPro" id="IPR023997">
    <property type="entry name" value="TonB-dep_OMP_SusC/RagA_CS"/>
</dbReference>
<dbReference type="Gene3D" id="2.40.170.20">
    <property type="entry name" value="TonB-dependent receptor, beta-barrel domain"/>
    <property type="match status" value="1"/>
</dbReference>
<dbReference type="InterPro" id="IPR008969">
    <property type="entry name" value="CarboxyPept-like_regulatory"/>
</dbReference>
<evidence type="ECO:0000256" key="1">
    <source>
        <dbReference type="ARBA" id="ARBA00004571"/>
    </source>
</evidence>
<dbReference type="STRING" id="288992.SAMN04488522_105169"/>